<name>A0A645DVI5_9ZZZZ</name>
<protein>
    <submittedName>
        <fullName evidence="1">Uncharacterized protein</fullName>
    </submittedName>
</protein>
<comment type="caution">
    <text evidence="1">The sequence shown here is derived from an EMBL/GenBank/DDBJ whole genome shotgun (WGS) entry which is preliminary data.</text>
</comment>
<organism evidence="1">
    <name type="scientific">bioreactor metagenome</name>
    <dbReference type="NCBI Taxonomy" id="1076179"/>
    <lineage>
        <taxon>unclassified sequences</taxon>
        <taxon>metagenomes</taxon>
        <taxon>ecological metagenomes</taxon>
    </lineage>
</organism>
<accession>A0A645DVI5</accession>
<sequence>METTREKASPIDATDEELIDTLIAISVVAKRLAANLRQKSTKESEDVSNDKDE</sequence>
<proteinExistence type="predicted"/>
<dbReference type="AlphaFoldDB" id="A0A645DVI5"/>
<evidence type="ECO:0000313" key="1">
    <source>
        <dbReference type="EMBL" id="MPM93524.1"/>
    </source>
</evidence>
<dbReference type="EMBL" id="VSSQ01040313">
    <property type="protein sequence ID" value="MPM93524.1"/>
    <property type="molecule type" value="Genomic_DNA"/>
</dbReference>
<gene>
    <name evidence="1" type="ORF">SDC9_140663</name>
</gene>
<reference evidence="1" key="1">
    <citation type="submission" date="2019-08" db="EMBL/GenBank/DDBJ databases">
        <authorList>
            <person name="Kucharzyk K."/>
            <person name="Murdoch R.W."/>
            <person name="Higgins S."/>
            <person name="Loffler F."/>
        </authorList>
    </citation>
    <scope>NUCLEOTIDE SEQUENCE</scope>
</reference>